<dbReference type="GO" id="GO:0016787">
    <property type="term" value="F:hydrolase activity"/>
    <property type="evidence" value="ECO:0007669"/>
    <property type="project" value="UniProtKB-KW"/>
</dbReference>
<dbReference type="PROSITE" id="PS51192">
    <property type="entry name" value="HELICASE_ATP_BIND_1"/>
    <property type="match status" value="1"/>
</dbReference>
<dbReference type="SMART" id="SM00487">
    <property type="entry name" value="DEXDc"/>
    <property type="match status" value="1"/>
</dbReference>
<dbReference type="Pfam" id="PF00271">
    <property type="entry name" value="Helicase_C"/>
    <property type="match status" value="1"/>
</dbReference>
<dbReference type="Gene3D" id="3.40.50.300">
    <property type="entry name" value="P-loop containing nucleotide triphosphate hydrolases"/>
    <property type="match status" value="1"/>
</dbReference>
<evidence type="ECO:0000256" key="2">
    <source>
        <dbReference type="ARBA" id="ARBA00022801"/>
    </source>
</evidence>
<dbReference type="InterPro" id="IPR000330">
    <property type="entry name" value="SNF2_N"/>
</dbReference>
<organism evidence="7 8">
    <name type="scientific">Ceratobasidium theobromae</name>
    <dbReference type="NCBI Taxonomy" id="1582974"/>
    <lineage>
        <taxon>Eukaryota</taxon>
        <taxon>Fungi</taxon>
        <taxon>Dikarya</taxon>
        <taxon>Basidiomycota</taxon>
        <taxon>Agaricomycotina</taxon>
        <taxon>Agaricomycetes</taxon>
        <taxon>Cantharellales</taxon>
        <taxon>Ceratobasidiaceae</taxon>
        <taxon>Ceratobasidium</taxon>
    </lineage>
</organism>
<dbReference type="Pfam" id="PF00176">
    <property type="entry name" value="SNF2-rel_dom"/>
    <property type="match status" value="2"/>
</dbReference>
<dbReference type="OrthoDB" id="5857104at2759"/>
<dbReference type="AlphaFoldDB" id="A0A5N5QH85"/>
<dbReference type="PROSITE" id="PS51194">
    <property type="entry name" value="HELICASE_CTER"/>
    <property type="match status" value="1"/>
</dbReference>
<evidence type="ECO:0000313" key="8">
    <source>
        <dbReference type="Proteomes" id="UP000383932"/>
    </source>
</evidence>
<dbReference type="PANTHER" id="PTHR10799">
    <property type="entry name" value="SNF2/RAD54 HELICASE FAMILY"/>
    <property type="match status" value="1"/>
</dbReference>
<feature type="compositionally biased region" description="Polar residues" evidence="4">
    <location>
        <begin position="81"/>
        <end position="98"/>
    </location>
</feature>
<feature type="region of interest" description="Disordered" evidence="4">
    <location>
        <begin position="1"/>
        <end position="42"/>
    </location>
</feature>
<dbReference type="InterPro" id="IPR014001">
    <property type="entry name" value="Helicase_ATP-bd"/>
</dbReference>
<dbReference type="GO" id="GO:0005524">
    <property type="term" value="F:ATP binding"/>
    <property type="evidence" value="ECO:0007669"/>
    <property type="project" value="InterPro"/>
</dbReference>
<keyword evidence="3" id="KW-0067">ATP-binding</keyword>
<feature type="compositionally biased region" description="Polar residues" evidence="4">
    <location>
        <begin position="1"/>
        <end position="32"/>
    </location>
</feature>
<evidence type="ECO:0000256" key="3">
    <source>
        <dbReference type="ARBA" id="ARBA00022840"/>
    </source>
</evidence>
<evidence type="ECO:0000256" key="1">
    <source>
        <dbReference type="ARBA" id="ARBA00022741"/>
    </source>
</evidence>
<dbReference type="GO" id="GO:0004386">
    <property type="term" value="F:helicase activity"/>
    <property type="evidence" value="ECO:0007669"/>
    <property type="project" value="UniProtKB-KW"/>
</dbReference>
<comment type="caution">
    <text evidence="7">The sequence shown here is derived from an EMBL/GenBank/DDBJ whole genome shotgun (WGS) entry which is preliminary data.</text>
</comment>
<protein>
    <submittedName>
        <fullName evidence="7">Lymphoid-specific helicase</fullName>
    </submittedName>
</protein>
<gene>
    <name evidence="7" type="ORF">CTheo_5529</name>
</gene>
<keyword evidence="7" id="KW-0347">Helicase</keyword>
<evidence type="ECO:0000259" key="5">
    <source>
        <dbReference type="PROSITE" id="PS51192"/>
    </source>
</evidence>
<dbReference type="Gene3D" id="3.40.50.10810">
    <property type="entry name" value="Tandem AAA-ATPase domain"/>
    <property type="match status" value="1"/>
</dbReference>
<dbReference type="SUPFAM" id="SSF52540">
    <property type="entry name" value="P-loop containing nucleoside triphosphate hydrolases"/>
    <property type="match status" value="2"/>
</dbReference>
<dbReference type="InterPro" id="IPR027417">
    <property type="entry name" value="P-loop_NTPase"/>
</dbReference>
<feature type="domain" description="Helicase C-terminal" evidence="6">
    <location>
        <begin position="604"/>
        <end position="772"/>
    </location>
</feature>
<proteinExistence type="predicted"/>
<evidence type="ECO:0000259" key="6">
    <source>
        <dbReference type="PROSITE" id="PS51194"/>
    </source>
</evidence>
<evidence type="ECO:0000313" key="7">
    <source>
        <dbReference type="EMBL" id="KAB5591034.1"/>
    </source>
</evidence>
<dbReference type="CDD" id="cd18793">
    <property type="entry name" value="SF2_C_SNF"/>
    <property type="match status" value="1"/>
</dbReference>
<feature type="region of interest" description="Disordered" evidence="4">
    <location>
        <begin position="81"/>
        <end position="146"/>
    </location>
</feature>
<dbReference type="SMART" id="SM00490">
    <property type="entry name" value="HELICc"/>
    <property type="match status" value="1"/>
</dbReference>
<accession>A0A5N5QH85</accession>
<dbReference type="Proteomes" id="UP000383932">
    <property type="component" value="Unassembled WGS sequence"/>
</dbReference>
<feature type="domain" description="Helicase ATP-binding" evidence="5">
    <location>
        <begin position="172"/>
        <end position="390"/>
    </location>
</feature>
<feature type="compositionally biased region" description="Basic and acidic residues" evidence="4">
    <location>
        <begin position="107"/>
        <end position="132"/>
    </location>
</feature>
<dbReference type="InterPro" id="IPR001650">
    <property type="entry name" value="Helicase_C-like"/>
</dbReference>
<keyword evidence="8" id="KW-1185">Reference proteome</keyword>
<dbReference type="EMBL" id="SSOP01000128">
    <property type="protein sequence ID" value="KAB5591034.1"/>
    <property type="molecule type" value="Genomic_DNA"/>
</dbReference>
<reference evidence="7 8" key="1">
    <citation type="journal article" date="2019" name="Fungal Biol. Biotechnol.">
        <title>Draft genome sequence of fastidious pathogen Ceratobasidium theobromae, which causes vascular-streak dieback in Theobroma cacao.</title>
        <authorList>
            <person name="Ali S.S."/>
            <person name="Asman A."/>
            <person name="Shao J."/>
            <person name="Firmansyah A.P."/>
            <person name="Susilo A.W."/>
            <person name="Rosmana A."/>
            <person name="McMahon P."/>
            <person name="Junaid M."/>
            <person name="Guest D."/>
            <person name="Kheng T.Y."/>
            <person name="Meinhardt L.W."/>
            <person name="Bailey B.A."/>
        </authorList>
    </citation>
    <scope>NUCLEOTIDE SEQUENCE [LARGE SCALE GENOMIC DNA]</scope>
    <source>
        <strain evidence="7 8">CT2</strain>
    </source>
</reference>
<sequence length="852" mass="95683">MSSPADSDSPATMSLAPSNDSPPVATPGSSATDLPDIGAVELDTPIEDAESARRMARLNFLIEKSSLYAKILAARINQQKEQSAKQVVLEKQTSQPQKTGRGRKRARGNEDYDLADHIDSSKLENANKRARGENVAPAGGPEQPALPAMEQPALITGATLKDYQLEGVRWIAGLWENGLNGILADEMGLGKVCCAWCVVVYLTFLVDVANDFFSRASQVQGCLGTVSDCVPAERLAQLDIRIPVCMYHGHPQHRAELRKTVLRLPTTISKPAAKSKAKGRPKKKVPDGLPAQTTMTFPIVVTTYDMVIKDRLHLSKFAWKYIVVDEGHRLKNVGWHFVYSTMHLTLAQMNCKLIQELKQYTSANRLILTGTPLHNNLAELWSLLNFILPDIFNDLDSFQQWFNFSDVSDSLGAQSRAIVSQLHAILQPFLLRRLKTDVVTDLPPKKEYVLYAPLTAEQKDLYQATLDRGIHGYLVKKALDGLEQDEEKQEEEEAGDDERKLRKRTKPAAPAYLLEDDDELWFEALERGDYNPPEETEEEKRAKEKKAARAQAIRGVNNLHLQNVVMQLRKVCSHPYLFDWPADAETDEVIVDESLVGASGKMLLLERMLDALLAKGHKVLIFSQFTTMLDIIEEWLVHFKEWTPCRIDGSTSPQDRREQMDLFNNSGHGPDDPKIFLLSTRAGGLGINLVGADTVIFYDQDWNPQMDLQAQDRAHRIGQTKPVLVFRLVCQHTIETRVMQCATDKRKLEAMVIAKDQFRGFENTRKGRNEHLLNIANEMLQLEGEKINLVHQGDEIISDANLEILLDRRPEVFTQRSKGWSGVSSKGTFEVYEAEKDEGNDGLARMLGEDSI</sequence>
<dbReference type="InterPro" id="IPR049730">
    <property type="entry name" value="SNF2/RAD54-like_C"/>
</dbReference>
<keyword evidence="1" id="KW-0547">Nucleotide-binding</keyword>
<evidence type="ECO:0000256" key="4">
    <source>
        <dbReference type="SAM" id="MobiDB-lite"/>
    </source>
</evidence>
<dbReference type="InterPro" id="IPR038718">
    <property type="entry name" value="SNF2-like_sf"/>
</dbReference>
<keyword evidence="2" id="KW-0378">Hydrolase</keyword>
<name>A0A5N5QH85_9AGAM</name>